<feature type="disulfide bond" evidence="15">
    <location>
        <begin position="563"/>
        <end position="575"/>
    </location>
</feature>
<feature type="active site" evidence="13 16">
    <location>
        <position position="383"/>
    </location>
</feature>
<keyword evidence="4" id="KW-0645">Protease</keyword>
<keyword evidence="21" id="KW-1185">Reference proteome</keyword>
<dbReference type="Pfam" id="PF01421">
    <property type="entry name" value="Reprolysin"/>
    <property type="match status" value="1"/>
</dbReference>
<dbReference type="InterPro" id="IPR001590">
    <property type="entry name" value="Peptidase_M12B"/>
</dbReference>
<comment type="caution">
    <text evidence="20">The sequence shown here is derived from an EMBL/GenBank/DDBJ whole genome shotgun (WGS) entry which is preliminary data.</text>
</comment>
<dbReference type="InterPro" id="IPR045371">
    <property type="entry name" value="ADAMTS_CR_3"/>
</dbReference>
<evidence type="ECO:0000256" key="1">
    <source>
        <dbReference type="ARBA" id="ARBA00004498"/>
    </source>
</evidence>
<feature type="disulfide bond" evidence="15">
    <location>
        <begin position="552"/>
        <end position="590"/>
    </location>
</feature>
<dbReference type="Pfam" id="PF05986">
    <property type="entry name" value="ADAMTS_spacer1"/>
    <property type="match status" value="1"/>
</dbReference>
<dbReference type="AlphaFoldDB" id="A0AAD7RZ73"/>
<feature type="binding site" evidence="14">
    <location>
        <position position="440"/>
    </location>
    <ligand>
        <name>Ca(2+)</name>
        <dbReference type="ChEBI" id="CHEBI:29108"/>
        <label>1</label>
    </ligand>
</feature>
<dbReference type="InterPro" id="IPR036383">
    <property type="entry name" value="TSP1_rpt_sf"/>
</dbReference>
<keyword evidence="8" id="KW-0378">Hydrolase</keyword>
<dbReference type="Proteomes" id="UP001221898">
    <property type="component" value="Unassembled WGS sequence"/>
</dbReference>
<keyword evidence="6 18" id="KW-0732">Signal</keyword>
<feature type="chain" id="PRO_5041989699" description="Peptidase M12B domain-containing protein" evidence="18">
    <location>
        <begin position="23"/>
        <end position="1085"/>
    </location>
</feature>
<evidence type="ECO:0000256" key="2">
    <source>
        <dbReference type="ARBA" id="ARBA00022525"/>
    </source>
</evidence>
<dbReference type="Pfam" id="PF19236">
    <property type="entry name" value="ADAMTS_CR_3"/>
    <property type="match status" value="1"/>
</dbReference>
<evidence type="ECO:0000256" key="18">
    <source>
        <dbReference type="SAM" id="SignalP"/>
    </source>
</evidence>
<feature type="compositionally biased region" description="Basic and acidic residues" evidence="17">
    <location>
        <begin position="60"/>
        <end position="71"/>
    </location>
</feature>
<feature type="disulfide bond" evidence="15">
    <location>
        <begin position="341"/>
        <end position="348"/>
    </location>
</feature>
<feature type="disulfide bond" evidence="15">
    <location>
        <begin position="399"/>
        <end position="424"/>
    </location>
</feature>
<feature type="binding site" evidence="14 16">
    <location>
        <position position="392"/>
    </location>
    <ligand>
        <name>Zn(2+)</name>
        <dbReference type="ChEBI" id="CHEBI:29105"/>
        <note>catalytic</note>
    </ligand>
</feature>
<comment type="cofactor">
    <cofactor evidence="14">
        <name>Zn(2+)</name>
        <dbReference type="ChEBI" id="CHEBI:29105"/>
    </cofactor>
    <text evidence="14">Binds 1 zinc ion per subunit.</text>
</comment>
<dbReference type="InterPro" id="IPR050439">
    <property type="entry name" value="ADAMTS_ADAMTS-like"/>
</dbReference>
<accession>A0AAD7RZ73</accession>
<feature type="disulfide bond" evidence="15">
    <location>
        <begin position="548"/>
        <end position="585"/>
    </location>
</feature>
<dbReference type="EMBL" id="JAINUG010000140">
    <property type="protein sequence ID" value="KAJ8393068.1"/>
    <property type="molecule type" value="Genomic_DNA"/>
</dbReference>
<feature type="region of interest" description="Disordered" evidence="17">
    <location>
        <begin position="45"/>
        <end position="71"/>
    </location>
</feature>
<dbReference type="GO" id="GO:0006508">
    <property type="term" value="P:proteolysis"/>
    <property type="evidence" value="ECO:0007669"/>
    <property type="project" value="UniProtKB-KW"/>
</dbReference>
<comment type="caution">
    <text evidence="16">Lacks conserved residue(s) required for the propagation of feature annotation.</text>
</comment>
<dbReference type="Gene3D" id="2.20.100.10">
    <property type="entry name" value="Thrombospondin type-1 (TSP1) repeat"/>
    <property type="match status" value="5"/>
</dbReference>
<dbReference type="InterPro" id="IPR041645">
    <property type="entry name" value="ADAMTS_CR_2"/>
</dbReference>
<feature type="region of interest" description="Disordered" evidence="17">
    <location>
        <begin position="173"/>
        <end position="217"/>
    </location>
</feature>
<organism evidence="20 21">
    <name type="scientific">Aldrovandia affinis</name>
    <dbReference type="NCBI Taxonomy" id="143900"/>
    <lineage>
        <taxon>Eukaryota</taxon>
        <taxon>Metazoa</taxon>
        <taxon>Chordata</taxon>
        <taxon>Craniata</taxon>
        <taxon>Vertebrata</taxon>
        <taxon>Euteleostomi</taxon>
        <taxon>Actinopterygii</taxon>
        <taxon>Neopterygii</taxon>
        <taxon>Teleostei</taxon>
        <taxon>Notacanthiformes</taxon>
        <taxon>Halosauridae</taxon>
        <taxon>Aldrovandia</taxon>
    </lineage>
</organism>
<evidence type="ECO:0000256" key="5">
    <source>
        <dbReference type="ARBA" id="ARBA00022723"/>
    </source>
</evidence>
<dbReference type="PROSITE" id="PS50215">
    <property type="entry name" value="ADAM_MEPRO"/>
    <property type="match status" value="1"/>
</dbReference>
<feature type="domain" description="Peptidase M12B" evidence="19">
    <location>
        <begin position="225"/>
        <end position="445"/>
    </location>
</feature>
<evidence type="ECO:0000256" key="7">
    <source>
        <dbReference type="ARBA" id="ARBA00022737"/>
    </source>
</evidence>
<dbReference type="InterPro" id="IPR024079">
    <property type="entry name" value="MetalloPept_cat_dom_sf"/>
</dbReference>
<keyword evidence="14" id="KW-0106">Calcium</keyword>
<dbReference type="Gene3D" id="3.40.390.10">
    <property type="entry name" value="Collagenase (Catalytic Domain)"/>
    <property type="match status" value="1"/>
</dbReference>
<evidence type="ECO:0000256" key="14">
    <source>
        <dbReference type="PIRSR" id="PIRSR613273-2"/>
    </source>
</evidence>
<dbReference type="FunFam" id="2.20.100.10:FF:000001">
    <property type="entry name" value="semaphorin-5A isoform X1"/>
    <property type="match status" value="1"/>
</dbReference>
<evidence type="ECO:0000256" key="4">
    <source>
        <dbReference type="ARBA" id="ARBA00022670"/>
    </source>
</evidence>
<evidence type="ECO:0000256" key="12">
    <source>
        <dbReference type="ARBA" id="ARBA00023180"/>
    </source>
</evidence>
<keyword evidence="11 15" id="KW-1015">Disulfide bond</keyword>
<feature type="disulfide bond" evidence="15">
    <location>
        <begin position="514"/>
        <end position="525"/>
    </location>
</feature>
<dbReference type="PROSITE" id="PS50092">
    <property type="entry name" value="TSP1"/>
    <property type="match status" value="5"/>
</dbReference>
<feature type="disulfide bond" evidence="15">
    <location>
        <begin position="480"/>
        <end position="501"/>
    </location>
</feature>
<keyword evidence="10" id="KW-0482">Metalloprotease</keyword>
<dbReference type="SUPFAM" id="SSF82895">
    <property type="entry name" value="TSP-1 type 1 repeat"/>
    <property type="match status" value="5"/>
</dbReference>
<dbReference type="PANTHER" id="PTHR13723:SF151">
    <property type="entry name" value="A DISINTEGRIN AND METALLOPROTEINASE WITH THROMBOSPONDIN MOTIFS 17"/>
    <property type="match status" value="1"/>
</dbReference>
<dbReference type="Pfam" id="PF00090">
    <property type="entry name" value="TSP_1"/>
    <property type="match status" value="1"/>
</dbReference>
<dbReference type="Gene3D" id="3.40.1620.60">
    <property type="match status" value="1"/>
</dbReference>
<evidence type="ECO:0000256" key="6">
    <source>
        <dbReference type="ARBA" id="ARBA00022729"/>
    </source>
</evidence>
<feature type="compositionally biased region" description="Polar residues" evidence="17">
    <location>
        <begin position="184"/>
        <end position="198"/>
    </location>
</feature>
<dbReference type="PRINTS" id="PR01857">
    <property type="entry name" value="ADAMTSFAMILY"/>
</dbReference>
<evidence type="ECO:0000256" key="11">
    <source>
        <dbReference type="ARBA" id="ARBA00023157"/>
    </source>
</evidence>
<dbReference type="InterPro" id="IPR002870">
    <property type="entry name" value="Peptidase_M12B_N"/>
</dbReference>
<dbReference type="Pfam" id="PF17771">
    <property type="entry name" value="ADAMTS_CR_2"/>
    <property type="match status" value="1"/>
</dbReference>
<dbReference type="Pfam" id="PF19030">
    <property type="entry name" value="TSP1_ADAMTS"/>
    <property type="match status" value="4"/>
</dbReference>
<evidence type="ECO:0000256" key="15">
    <source>
        <dbReference type="PIRSR" id="PIRSR613273-3"/>
    </source>
</evidence>
<evidence type="ECO:0000259" key="19">
    <source>
        <dbReference type="PROSITE" id="PS50215"/>
    </source>
</evidence>
<keyword evidence="9 14" id="KW-0862">Zinc</keyword>
<dbReference type="SUPFAM" id="SSF55486">
    <property type="entry name" value="Metalloproteases ('zincins'), catalytic domain"/>
    <property type="match status" value="1"/>
</dbReference>
<dbReference type="PRINTS" id="PR01705">
    <property type="entry name" value="TSP1REPEAT"/>
</dbReference>
<dbReference type="InterPro" id="IPR010294">
    <property type="entry name" value="ADAMTS_spacer1"/>
</dbReference>
<keyword evidence="7" id="KW-0677">Repeat</keyword>
<dbReference type="CDD" id="cd04273">
    <property type="entry name" value="ZnMc_ADAMTS_like"/>
    <property type="match status" value="1"/>
</dbReference>
<dbReference type="SMART" id="SM00209">
    <property type="entry name" value="TSP1"/>
    <property type="match status" value="5"/>
</dbReference>
<evidence type="ECO:0000313" key="20">
    <source>
        <dbReference type="EMBL" id="KAJ8393068.1"/>
    </source>
</evidence>
<feature type="disulfide bond" evidence="15">
    <location>
        <begin position="488"/>
        <end position="520"/>
    </location>
</feature>
<evidence type="ECO:0000256" key="13">
    <source>
        <dbReference type="PIRSR" id="PIRSR613273-1"/>
    </source>
</evidence>
<evidence type="ECO:0000256" key="17">
    <source>
        <dbReference type="SAM" id="MobiDB-lite"/>
    </source>
</evidence>
<evidence type="ECO:0000256" key="9">
    <source>
        <dbReference type="ARBA" id="ARBA00022833"/>
    </source>
</evidence>
<keyword evidence="5 14" id="KW-0479">Metal-binding</keyword>
<dbReference type="Gene3D" id="2.60.120.830">
    <property type="match status" value="1"/>
</dbReference>
<feature type="binding site" evidence="14">
    <location>
        <position position="228"/>
    </location>
    <ligand>
        <name>Ca(2+)</name>
        <dbReference type="ChEBI" id="CHEBI:29108"/>
        <label>1</label>
    </ligand>
</feature>
<keyword evidence="2" id="KW-0964">Secreted</keyword>
<dbReference type="FunFam" id="2.20.100.10:FF:000005">
    <property type="entry name" value="ADAM metallopeptidase with thrombospondin type 1 motif 9"/>
    <property type="match status" value="1"/>
</dbReference>
<dbReference type="InterPro" id="IPR000884">
    <property type="entry name" value="TSP1_rpt"/>
</dbReference>
<proteinExistence type="predicted"/>
<gene>
    <name evidence="20" type="ORF">AAFF_G00067510</name>
</gene>
<feature type="binding site" evidence="14 16">
    <location>
        <position position="386"/>
    </location>
    <ligand>
        <name>Zn(2+)</name>
        <dbReference type="ChEBI" id="CHEBI:29105"/>
        <note>catalytic</note>
    </ligand>
</feature>
<dbReference type="Pfam" id="PF01562">
    <property type="entry name" value="Pep_M12B_propep"/>
    <property type="match status" value="1"/>
</dbReference>
<name>A0AAD7RZ73_9TELE</name>
<dbReference type="PANTHER" id="PTHR13723">
    <property type="entry name" value="ADAMTS A DISINTEGRIN AND METALLOPROTEASE WITH THROMBOSPONDIN MOTIFS PROTEASE"/>
    <property type="match status" value="1"/>
</dbReference>
<feature type="signal peptide" evidence="18">
    <location>
        <begin position="1"/>
        <end position="22"/>
    </location>
</feature>
<protein>
    <recommendedName>
        <fullName evidence="19">Peptidase M12B domain-containing protein</fullName>
    </recommendedName>
</protein>
<feature type="binding site" evidence="14">
    <location>
        <position position="330"/>
    </location>
    <ligand>
        <name>Ca(2+)</name>
        <dbReference type="ChEBI" id="CHEBI:29108"/>
        <label>1</label>
    </ligand>
</feature>
<keyword evidence="3" id="KW-0272">Extracellular matrix</keyword>
<dbReference type="GO" id="GO:0004222">
    <property type="term" value="F:metalloendopeptidase activity"/>
    <property type="evidence" value="ECO:0007669"/>
    <property type="project" value="InterPro"/>
</dbReference>
<evidence type="ECO:0000256" key="3">
    <source>
        <dbReference type="ARBA" id="ARBA00022530"/>
    </source>
</evidence>
<feature type="disulfide bond" evidence="15">
    <location>
        <begin position="469"/>
        <end position="493"/>
    </location>
</feature>
<comment type="subcellular location">
    <subcellularLocation>
        <location evidence="1">Secreted</location>
        <location evidence="1">Extracellular space</location>
        <location evidence="1">Extracellular matrix</location>
    </subcellularLocation>
</comment>
<dbReference type="GO" id="GO:0030198">
    <property type="term" value="P:extracellular matrix organization"/>
    <property type="evidence" value="ECO:0007669"/>
    <property type="project" value="InterPro"/>
</dbReference>
<sequence>MSDSCVLQTLLFSLLFDAGLRAMTADGEHETDVVVPRALSGNRGHRLRDGFARGGSSRSSESKPPRSGDHGDRLFLMLPAFGTELYLNLRRDSGFLSEGSVIEERDERGTARLTHITDDRRCFYTGTVLNHTNSFASLSTCGGGLTGLVRTADLSVFVEPLAGGHGSFSGVEHRVVRQRPRPKSVSSASEWRPTSCQPVTAGRRRREAPGASGDQSNAVPLSADFTLETAIVLDADVVQFHGAQAAQRFILTVMNMVHNMFQHESLGVSLNVRLSKLLLLRNRPVRLKVEHHGERSLHSFCRWQRQEFGAAHYLGNKQVPGGWNSLPAVDVAVLITRTDFCVHKDEPCDTVGIAYLGGTCSSRRRCVLVEDNGLNLPFTIAHELGHSLGIRHDDDHASCSSHAHMMSGEWVKGRNPSNLSWSSCSRDDLEKFLRSGASACLLQTALHGHGDAPLSSKLPGMQYSADEQCQILFGSNASFCKDMEHLMCTGLWCLVERNASCQTNLDPPLDGTDCDTDKWCRAGLCVRKAPLPQHADGDWGLWGSWSSCSRTCGTGARFRQRKCDNPPPGPRGRRCQGGTVEQRVCQGPLCARGLPSFREQQCQSHAVRHTTAMWTAVTNDTKPCSLFCSPVGQDTPVLVAERVLDGTPCGPYETDLCVSGLCLRVGCDGLIGSAAEEDHCGVCGGDGQSCELVKGQFNQSTGNGYIEAVIIPVGASRIKVVENEPWHSFLALRDSSNGSINSDWKIQLPGEFELAGTTVRYVRRGLWEKMSAEGPTKIPLHLLVLLFHDQNSSIQYEYTLSLNSSLERDAVLQDHQQGEAEGRQEEEAGLLYVWAHSQWGDCTVQCGGGERKTVVSCSVVINGSLTVVNDSHCHLDNRPPPKTRRCNAHPCPSRWVAGEWGPCSLTCGAGLRVREVLCVSQLQNGSYTFTPDRSCPEPKPPPTQACQGPSCPARWDASDWTQCSSDCGRGTRKRLVSCSGSQDRCDSASRPPEEEPCEGHTHCNEWKTGDWSKCSSTCGRGHQSRIVQCMHKVTGRHGNDCPIYYKPPTSRQCNKSPCINNVNIDNSEAPRLGSFADGVVPVQRL</sequence>
<feature type="disulfide bond" evidence="15">
    <location>
        <begin position="301"/>
        <end position="366"/>
    </location>
</feature>
<evidence type="ECO:0000256" key="16">
    <source>
        <dbReference type="PROSITE-ProRule" id="PRU00276"/>
    </source>
</evidence>
<feature type="binding site" evidence="14">
    <location>
        <position position="228"/>
    </location>
    <ligand>
        <name>Ca(2+)</name>
        <dbReference type="ChEBI" id="CHEBI:29108"/>
        <label>2</label>
    </ligand>
</feature>
<dbReference type="GO" id="GO:0046872">
    <property type="term" value="F:metal ion binding"/>
    <property type="evidence" value="ECO:0007669"/>
    <property type="project" value="UniProtKB-KW"/>
</dbReference>
<dbReference type="GO" id="GO:0031012">
    <property type="term" value="C:extracellular matrix"/>
    <property type="evidence" value="ECO:0007669"/>
    <property type="project" value="TreeGrafter"/>
</dbReference>
<dbReference type="InterPro" id="IPR013273">
    <property type="entry name" value="ADAMTS/ADAMTS-like"/>
</dbReference>
<reference evidence="20" key="1">
    <citation type="journal article" date="2023" name="Science">
        <title>Genome structures resolve the early diversification of teleost fishes.</title>
        <authorList>
            <person name="Parey E."/>
            <person name="Louis A."/>
            <person name="Montfort J."/>
            <person name="Bouchez O."/>
            <person name="Roques C."/>
            <person name="Iampietro C."/>
            <person name="Lluch J."/>
            <person name="Castinel A."/>
            <person name="Donnadieu C."/>
            <person name="Desvignes T."/>
            <person name="Floi Bucao C."/>
            <person name="Jouanno E."/>
            <person name="Wen M."/>
            <person name="Mejri S."/>
            <person name="Dirks R."/>
            <person name="Jansen H."/>
            <person name="Henkel C."/>
            <person name="Chen W.J."/>
            <person name="Zahm M."/>
            <person name="Cabau C."/>
            <person name="Klopp C."/>
            <person name="Thompson A.W."/>
            <person name="Robinson-Rechavi M."/>
            <person name="Braasch I."/>
            <person name="Lecointre G."/>
            <person name="Bobe J."/>
            <person name="Postlethwait J.H."/>
            <person name="Berthelot C."/>
            <person name="Roest Crollius H."/>
            <person name="Guiguen Y."/>
        </authorList>
    </citation>
    <scope>NUCLEOTIDE SEQUENCE</scope>
    <source>
        <strain evidence="20">NC1722</strain>
    </source>
</reference>
<evidence type="ECO:0000313" key="21">
    <source>
        <dbReference type="Proteomes" id="UP001221898"/>
    </source>
</evidence>
<evidence type="ECO:0000256" key="8">
    <source>
        <dbReference type="ARBA" id="ARBA00022801"/>
    </source>
</evidence>
<feature type="binding site" evidence="14 16">
    <location>
        <position position="382"/>
    </location>
    <ligand>
        <name>Zn(2+)</name>
        <dbReference type="ChEBI" id="CHEBI:29105"/>
        <note>catalytic</note>
    </ligand>
</feature>
<keyword evidence="12" id="KW-0325">Glycoprotein</keyword>
<feature type="disulfide bond" evidence="15 16">
    <location>
        <begin position="360"/>
        <end position="440"/>
    </location>
</feature>
<evidence type="ECO:0000256" key="10">
    <source>
        <dbReference type="ARBA" id="ARBA00023049"/>
    </source>
</evidence>